<evidence type="ECO:0000313" key="1">
    <source>
        <dbReference type="EMBL" id="KAK2555885.1"/>
    </source>
</evidence>
<evidence type="ECO:0000313" key="2">
    <source>
        <dbReference type="Proteomes" id="UP001249851"/>
    </source>
</evidence>
<comment type="caution">
    <text evidence="1">The sequence shown here is derived from an EMBL/GenBank/DDBJ whole genome shotgun (WGS) entry which is preliminary data.</text>
</comment>
<proteinExistence type="predicted"/>
<reference evidence="1" key="1">
    <citation type="journal article" date="2023" name="G3 (Bethesda)">
        <title>Whole genome assembly and annotation of the endangered Caribbean coral Acropora cervicornis.</title>
        <authorList>
            <person name="Selwyn J.D."/>
            <person name="Vollmer S.V."/>
        </authorList>
    </citation>
    <scope>NUCLEOTIDE SEQUENCE</scope>
    <source>
        <strain evidence="1">K2</strain>
    </source>
</reference>
<dbReference type="Proteomes" id="UP001249851">
    <property type="component" value="Unassembled WGS sequence"/>
</dbReference>
<gene>
    <name evidence="1" type="ORF">P5673_022557</name>
</gene>
<evidence type="ECO:0008006" key="3">
    <source>
        <dbReference type="Google" id="ProtNLM"/>
    </source>
</evidence>
<organism evidence="1 2">
    <name type="scientific">Acropora cervicornis</name>
    <name type="common">Staghorn coral</name>
    <dbReference type="NCBI Taxonomy" id="6130"/>
    <lineage>
        <taxon>Eukaryota</taxon>
        <taxon>Metazoa</taxon>
        <taxon>Cnidaria</taxon>
        <taxon>Anthozoa</taxon>
        <taxon>Hexacorallia</taxon>
        <taxon>Scleractinia</taxon>
        <taxon>Astrocoeniina</taxon>
        <taxon>Acroporidae</taxon>
        <taxon>Acropora</taxon>
    </lineage>
</organism>
<dbReference type="InterPro" id="IPR012337">
    <property type="entry name" value="RNaseH-like_sf"/>
</dbReference>
<dbReference type="GO" id="GO:0003676">
    <property type="term" value="F:nucleic acid binding"/>
    <property type="evidence" value="ECO:0007669"/>
    <property type="project" value="InterPro"/>
</dbReference>
<dbReference type="InterPro" id="IPR036397">
    <property type="entry name" value="RNaseH_sf"/>
</dbReference>
<accession>A0AAD9Q6Z6</accession>
<reference evidence="1" key="2">
    <citation type="journal article" date="2023" name="Science">
        <title>Genomic signatures of disease resistance in endangered staghorn corals.</title>
        <authorList>
            <person name="Vollmer S.V."/>
            <person name="Selwyn J.D."/>
            <person name="Despard B.A."/>
            <person name="Roesel C.L."/>
        </authorList>
    </citation>
    <scope>NUCLEOTIDE SEQUENCE</scope>
    <source>
        <strain evidence="1">K2</strain>
    </source>
</reference>
<name>A0AAD9Q6Z6_ACRCE</name>
<dbReference type="EMBL" id="JARQWQ010000060">
    <property type="protein sequence ID" value="KAK2555885.1"/>
    <property type="molecule type" value="Genomic_DNA"/>
</dbReference>
<dbReference type="AlphaFoldDB" id="A0AAD9Q6Z6"/>
<dbReference type="PANTHER" id="PTHR47331">
    <property type="entry name" value="PHD-TYPE DOMAIN-CONTAINING PROTEIN"/>
    <property type="match status" value="1"/>
</dbReference>
<dbReference type="Gene3D" id="3.30.420.10">
    <property type="entry name" value="Ribonuclease H-like superfamily/Ribonuclease H"/>
    <property type="match status" value="1"/>
</dbReference>
<sequence length="220" mass="25520">MTTRVVHLELANGKTSDTFLMAFHHFASLRGHPSVCWSSCGTNFVSAFAYLKEDMRNWNISKIQSVLWNIPHASHQNGVVKTLIKAVRQSLDANCKNRALTEEQWRTFLSGTTNIINGRPLYPTNHVLIGHHLPLPQPQSEERVSHRHLLRRSQDRVNEFWKCSMRNFAPICYHETIRKDHDRSWLVSSPRIRETMAWLQRRQLISIVVNRTDQSASCVL</sequence>
<protein>
    <recommendedName>
        <fullName evidence="3">Integrase catalytic domain-containing protein</fullName>
    </recommendedName>
</protein>
<keyword evidence="2" id="KW-1185">Reference proteome</keyword>
<dbReference type="PANTHER" id="PTHR47331:SF1">
    <property type="entry name" value="GAG-LIKE PROTEIN"/>
    <property type="match status" value="1"/>
</dbReference>
<dbReference type="SUPFAM" id="SSF53098">
    <property type="entry name" value="Ribonuclease H-like"/>
    <property type="match status" value="1"/>
</dbReference>